<dbReference type="InterPro" id="IPR014349">
    <property type="entry name" value="Rieske_Fe-S_prot"/>
</dbReference>
<dbReference type="EMBL" id="JAFLCK010000002">
    <property type="protein sequence ID" value="MBN8659154.1"/>
    <property type="molecule type" value="Genomic_DNA"/>
</dbReference>
<feature type="domain" description="Rieske" evidence="9">
    <location>
        <begin position="81"/>
        <end position="176"/>
    </location>
</feature>
<evidence type="ECO:0000256" key="6">
    <source>
        <dbReference type="ARBA" id="ARBA00034078"/>
    </source>
</evidence>
<feature type="region of interest" description="Disordered" evidence="7">
    <location>
        <begin position="1"/>
        <end position="29"/>
    </location>
</feature>
<keyword evidence="4" id="KW-0411">Iron-sulfur</keyword>
<gene>
    <name evidence="10" type="ORF">J0M35_02245</name>
</gene>
<evidence type="ECO:0000256" key="8">
    <source>
        <dbReference type="SAM" id="Phobius"/>
    </source>
</evidence>
<keyword evidence="8" id="KW-1133">Transmembrane helix</keyword>
<keyword evidence="3" id="KW-0408">Iron</keyword>
<dbReference type="InterPro" id="IPR005805">
    <property type="entry name" value="Rieske_Fe-S_prot_C"/>
</dbReference>
<keyword evidence="8" id="KW-0472">Membrane</keyword>
<evidence type="ECO:0000259" key="9">
    <source>
        <dbReference type="PROSITE" id="PS51296"/>
    </source>
</evidence>
<evidence type="ECO:0000313" key="11">
    <source>
        <dbReference type="Proteomes" id="UP000664277"/>
    </source>
</evidence>
<dbReference type="CDD" id="cd03467">
    <property type="entry name" value="Rieske"/>
    <property type="match status" value="1"/>
</dbReference>
<evidence type="ECO:0000256" key="5">
    <source>
        <dbReference type="ARBA" id="ARBA00023157"/>
    </source>
</evidence>
<proteinExistence type="predicted"/>
<dbReference type="PANTHER" id="PTHR10134">
    <property type="entry name" value="CYTOCHROME B-C1 COMPLEX SUBUNIT RIESKE, MITOCHONDRIAL"/>
    <property type="match status" value="1"/>
</dbReference>
<feature type="compositionally biased region" description="Basic and acidic residues" evidence="7">
    <location>
        <begin position="1"/>
        <end position="28"/>
    </location>
</feature>
<sequence length="179" mass="19370">MSDSDNNEKTALETPGHDKSETDSHWDLDILGEGPVGRGKLMRTAVGGIALLWGGMTLYPVYSYLKPKPQDKDSETKVTSLEVCKLEELPKGSGRNFRFGSTPALIIHTPDGELHAFKAICTHLGCTVQYRNDKDAIWCACHGGQYDSHTGKNVAGPPPKPLTPLKAEVVNGKIVVSQA</sequence>
<dbReference type="InterPro" id="IPR017941">
    <property type="entry name" value="Rieske_2Fe-2S"/>
</dbReference>
<dbReference type="GO" id="GO:0004497">
    <property type="term" value="F:monooxygenase activity"/>
    <property type="evidence" value="ECO:0007669"/>
    <property type="project" value="UniProtKB-ARBA"/>
</dbReference>
<dbReference type="InterPro" id="IPR036922">
    <property type="entry name" value="Rieske_2Fe-2S_sf"/>
</dbReference>
<protein>
    <submittedName>
        <fullName evidence="10">Rieske (2Fe-2S) protein</fullName>
    </submittedName>
</protein>
<keyword evidence="5" id="KW-1015">Disulfide bond</keyword>
<evidence type="ECO:0000313" key="10">
    <source>
        <dbReference type="EMBL" id="MBN8659154.1"/>
    </source>
</evidence>
<dbReference type="PROSITE" id="PS51296">
    <property type="entry name" value="RIESKE"/>
    <property type="match status" value="1"/>
</dbReference>
<dbReference type="Gene3D" id="2.102.10.10">
    <property type="entry name" value="Rieske [2Fe-2S] iron-sulphur domain"/>
    <property type="match status" value="1"/>
</dbReference>
<evidence type="ECO:0000256" key="7">
    <source>
        <dbReference type="SAM" id="MobiDB-lite"/>
    </source>
</evidence>
<evidence type="ECO:0000256" key="1">
    <source>
        <dbReference type="ARBA" id="ARBA00022714"/>
    </source>
</evidence>
<dbReference type="SUPFAM" id="SSF50022">
    <property type="entry name" value="ISP domain"/>
    <property type="match status" value="1"/>
</dbReference>
<keyword evidence="2" id="KW-0479">Metal-binding</keyword>
<dbReference type="GO" id="GO:0016020">
    <property type="term" value="C:membrane"/>
    <property type="evidence" value="ECO:0007669"/>
    <property type="project" value="InterPro"/>
</dbReference>
<keyword evidence="1" id="KW-0001">2Fe-2S</keyword>
<feature type="transmembrane region" description="Helical" evidence="8">
    <location>
        <begin position="41"/>
        <end position="62"/>
    </location>
</feature>
<dbReference type="Proteomes" id="UP000664277">
    <property type="component" value="Unassembled WGS sequence"/>
</dbReference>
<evidence type="ECO:0000256" key="3">
    <source>
        <dbReference type="ARBA" id="ARBA00023004"/>
    </source>
</evidence>
<comment type="caution">
    <text evidence="10">The sequence shown here is derived from an EMBL/GenBank/DDBJ whole genome shotgun (WGS) entry which is preliminary data.</text>
</comment>
<dbReference type="GO" id="GO:0051537">
    <property type="term" value="F:2 iron, 2 sulfur cluster binding"/>
    <property type="evidence" value="ECO:0007669"/>
    <property type="project" value="UniProtKB-KW"/>
</dbReference>
<dbReference type="GO" id="GO:0046872">
    <property type="term" value="F:metal ion binding"/>
    <property type="evidence" value="ECO:0007669"/>
    <property type="project" value="UniProtKB-KW"/>
</dbReference>
<dbReference type="PRINTS" id="PR00162">
    <property type="entry name" value="RIESKE"/>
</dbReference>
<reference evidence="10" key="1">
    <citation type="submission" date="2021-02" db="EMBL/GenBank/DDBJ databases">
        <title>Genome-Resolved Metagenomics of a Microbial Community Performing Photosynthetic Biological Nutrient Removal.</title>
        <authorList>
            <person name="Mcdaniel E.A."/>
        </authorList>
    </citation>
    <scope>NUCLEOTIDE SEQUENCE</scope>
    <source>
        <strain evidence="10">UWPOB_OBS1</strain>
    </source>
</reference>
<evidence type="ECO:0000256" key="4">
    <source>
        <dbReference type="ARBA" id="ARBA00023014"/>
    </source>
</evidence>
<dbReference type="GO" id="GO:0016705">
    <property type="term" value="F:oxidoreductase activity, acting on paired donors, with incorporation or reduction of molecular oxygen"/>
    <property type="evidence" value="ECO:0007669"/>
    <property type="project" value="UniProtKB-ARBA"/>
</dbReference>
<evidence type="ECO:0000256" key="2">
    <source>
        <dbReference type="ARBA" id="ARBA00022723"/>
    </source>
</evidence>
<comment type="cofactor">
    <cofactor evidence="6">
        <name>[2Fe-2S] cluster</name>
        <dbReference type="ChEBI" id="CHEBI:190135"/>
    </cofactor>
</comment>
<accession>A0A8J7TK69</accession>
<name>A0A8J7TK69_9BACT</name>
<dbReference type="Pfam" id="PF00355">
    <property type="entry name" value="Rieske"/>
    <property type="match status" value="1"/>
</dbReference>
<keyword evidence="8" id="KW-0812">Transmembrane</keyword>
<organism evidence="10 11">
    <name type="scientific">Candidatus Obscuribacter phosphatis</name>
    <dbReference type="NCBI Taxonomy" id="1906157"/>
    <lineage>
        <taxon>Bacteria</taxon>
        <taxon>Bacillati</taxon>
        <taxon>Candidatus Melainabacteria</taxon>
        <taxon>Candidatus Obscuribacterales</taxon>
        <taxon>Candidatus Obscuribacteraceae</taxon>
        <taxon>Candidatus Obscuribacter</taxon>
    </lineage>
</organism>
<dbReference type="AlphaFoldDB" id="A0A8J7TK69"/>